<dbReference type="SUPFAM" id="SSF53187">
    <property type="entry name" value="Zn-dependent exopeptidases"/>
    <property type="match status" value="1"/>
</dbReference>
<keyword evidence="12" id="KW-0457">Lysine biosynthesis</keyword>
<dbReference type="InterPro" id="IPR010182">
    <property type="entry name" value="ArgE/DapE"/>
</dbReference>
<dbReference type="InterPro" id="IPR036264">
    <property type="entry name" value="Bact_exopeptidase_dim_dom"/>
</dbReference>
<proteinExistence type="inferred from homology"/>
<evidence type="ECO:0000313" key="16">
    <source>
        <dbReference type="EMBL" id="GEP85155.1"/>
    </source>
</evidence>
<sequence length="388" mass="42451">MGKLSTDEKIRILADLVGIESVNDNELEVAEYLKSLLAQHDIQSTIIKVTDSRANLVAEIGSGTPVLAVSGHMDVVSPGDASKWQTPPFKLTEDDEGRLHGRGSADMKSGLAAFVISMIELHEQGLPKNGTIRLLATVGEEIEGYGAKAFYKEGYMNDVDALVIAEPSQDKIIYAHKGSMDIRVASNGKSVHSSMPDLGYNAINPLVDFINRINQAYNSIKDSNELLGDSVVNATIINGGSQVNSIPDYAEAEFNVRTIPEANNESYQKLFEQIAKNVKVDAPDSDLQIDTYMSRPPVFTTGDNRLVDAAQALSKQYLGKEVPKKASPGVTDASDLVVDKGEDFPFIMFGPGETSQAHVIDEYVKKEDYLNFIDLFEALFVEYLDHQK</sequence>
<organism evidence="16 17">
    <name type="scientific">Staphylococcus piscifermentans</name>
    <dbReference type="NCBI Taxonomy" id="70258"/>
    <lineage>
        <taxon>Bacteria</taxon>
        <taxon>Bacillati</taxon>
        <taxon>Bacillota</taxon>
        <taxon>Bacilli</taxon>
        <taxon>Bacillales</taxon>
        <taxon>Staphylococcaceae</taxon>
        <taxon>Staphylococcus</taxon>
    </lineage>
</organism>
<reference evidence="16 17" key="1">
    <citation type="submission" date="2019-07" db="EMBL/GenBank/DDBJ databases">
        <title>Whole genome shotgun sequence of Staphylococcus piscifermentans NBRC 109625.</title>
        <authorList>
            <person name="Hosoyama A."/>
            <person name="Uohara A."/>
            <person name="Ohji S."/>
            <person name="Ichikawa N."/>
        </authorList>
    </citation>
    <scope>NUCLEOTIDE SEQUENCE [LARGE SCALE GENOMIC DNA]</scope>
    <source>
        <strain evidence="16 17">NBRC 109625</strain>
    </source>
</reference>
<evidence type="ECO:0000256" key="3">
    <source>
        <dbReference type="ARBA" id="ARBA00005130"/>
    </source>
</evidence>
<dbReference type="InterPro" id="IPR011650">
    <property type="entry name" value="Peptidase_M20_dimer"/>
</dbReference>
<evidence type="ECO:0000256" key="2">
    <source>
        <dbReference type="ARBA" id="ARBA00001947"/>
    </source>
</evidence>
<dbReference type="PANTHER" id="PTHR43808:SF8">
    <property type="entry name" value="PEPTIDASE M20 DIMERISATION DOMAIN-CONTAINING PROTEIN"/>
    <property type="match status" value="1"/>
</dbReference>
<keyword evidence="9" id="KW-0378">Hydrolase</keyword>
<dbReference type="Gene3D" id="3.30.70.360">
    <property type="match status" value="1"/>
</dbReference>
<dbReference type="PANTHER" id="PTHR43808">
    <property type="entry name" value="ACETYLORNITHINE DEACETYLASE"/>
    <property type="match status" value="1"/>
</dbReference>
<keyword evidence="7" id="KW-0028">Amino-acid biosynthesis</keyword>
<gene>
    <name evidence="16" type="ORF">SPI02_17400</name>
</gene>
<dbReference type="NCBIfam" id="TIGR01910">
    <property type="entry name" value="DapE-ArgE"/>
    <property type="match status" value="1"/>
</dbReference>
<evidence type="ECO:0000256" key="8">
    <source>
        <dbReference type="ARBA" id="ARBA00022723"/>
    </source>
</evidence>
<dbReference type="EC" id="3.5.1.18" evidence="5"/>
<evidence type="ECO:0000256" key="14">
    <source>
        <dbReference type="ARBA" id="ARBA00051301"/>
    </source>
</evidence>
<evidence type="ECO:0000256" key="4">
    <source>
        <dbReference type="ARBA" id="ARBA00006247"/>
    </source>
</evidence>
<keyword evidence="17" id="KW-1185">Reference proteome</keyword>
<dbReference type="PROSITE" id="PS00759">
    <property type="entry name" value="ARGE_DAPE_CPG2_2"/>
    <property type="match status" value="1"/>
</dbReference>
<evidence type="ECO:0000256" key="9">
    <source>
        <dbReference type="ARBA" id="ARBA00022801"/>
    </source>
</evidence>
<dbReference type="Pfam" id="PF01546">
    <property type="entry name" value="Peptidase_M20"/>
    <property type="match status" value="1"/>
</dbReference>
<evidence type="ECO:0000256" key="6">
    <source>
        <dbReference type="ARBA" id="ARBA00016853"/>
    </source>
</evidence>
<comment type="catalytic activity">
    <reaction evidence="14">
        <text>N-succinyl-(2S,6S)-2,6-diaminopimelate + H2O = (2S,6S)-2,6-diaminopimelate + succinate</text>
        <dbReference type="Rhea" id="RHEA:22608"/>
        <dbReference type="ChEBI" id="CHEBI:15377"/>
        <dbReference type="ChEBI" id="CHEBI:30031"/>
        <dbReference type="ChEBI" id="CHEBI:57609"/>
        <dbReference type="ChEBI" id="CHEBI:58087"/>
        <dbReference type="EC" id="3.5.1.18"/>
    </reaction>
</comment>
<dbReference type="Pfam" id="PF07687">
    <property type="entry name" value="M20_dimer"/>
    <property type="match status" value="1"/>
</dbReference>
<evidence type="ECO:0000256" key="12">
    <source>
        <dbReference type="ARBA" id="ARBA00023154"/>
    </source>
</evidence>
<comment type="caution">
    <text evidence="16">The sequence shown here is derived from an EMBL/GenBank/DDBJ whole genome shotgun (WGS) entry which is preliminary data.</text>
</comment>
<dbReference type="Gene3D" id="3.40.630.10">
    <property type="entry name" value="Zn peptidases"/>
    <property type="match status" value="1"/>
</dbReference>
<evidence type="ECO:0000256" key="1">
    <source>
        <dbReference type="ARBA" id="ARBA00001941"/>
    </source>
</evidence>
<dbReference type="GO" id="GO:0019877">
    <property type="term" value="P:diaminopimelate biosynthetic process"/>
    <property type="evidence" value="ECO:0007669"/>
    <property type="project" value="UniProtKB-KW"/>
</dbReference>
<comment type="cofactor">
    <cofactor evidence="2">
        <name>Zn(2+)</name>
        <dbReference type="ChEBI" id="CHEBI:29105"/>
    </cofactor>
</comment>
<evidence type="ECO:0000256" key="13">
    <source>
        <dbReference type="ARBA" id="ARBA00023285"/>
    </source>
</evidence>
<keyword evidence="10" id="KW-0862">Zinc</keyword>
<dbReference type="Proteomes" id="UP000321736">
    <property type="component" value="Unassembled WGS sequence"/>
</dbReference>
<evidence type="ECO:0000256" key="11">
    <source>
        <dbReference type="ARBA" id="ARBA00022915"/>
    </source>
</evidence>
<evidence type="ECO:0000259" key="15">
    <source>
        <dbReference type="Pfam" id="PF07687"/>
    </source>
</evidence>
<dbReference type="GO" id="GO:0009089">
    <property type="term" value="P:lysine biosynthetic process via diaminopimelate"/>
    <property type="evidence" value="ECO:0007669"/>
    <property type="project" value="UniProtKB-UniPathway"/>
</dbReference>
<dbReference type="InterPro" id="IPR001261">
    <property type="entry name" value="ArgE/DapE_CS"/>
</dbReference>
<dbReference type="AlphaFoldDB" id="A0A239UJR7"/>
<dbReference type="EMBL" id="BKAR01000022">
    <property type="protein sequence ID" value="GEP85155.1"/>
    <property type="molecule type" value="Genomic_DNA"/>
</dbReference>
<comment type="similarity">
    <text evidence="4">Belongs to the peptidase M20A family.</text>
</comment>
<dbReference type="GO" id="GO:0046872">
    <property type="term" value="F:metal ion binding"/>
    <property type="evidence" value="ECO:0007669"/>
    <property type="project" value="UniProtKB-KW"/>
</dbReference>
<dbReference type="OrthoDB" id="9792335at2"/>
<accession>A0A239UJR7</accession>
<dbReference type="RefSeq" id="WP_095107116.1">
    <property type="nucleotide sequence ID" value="NZ_BKAR01000022.1"/>
</dbReference>
<keyword evidence="11" id="KW-0220">Diaminopimelate biosynthesis</keyword>
<dbReference type="CDD" id="cd08659">
    <property type="entry name" value="M20_ArgE_DapE-like"/>
    <property type="match status" value="1"/>
</dbReference>
<dbReference type="UniPathway" id="UPA00034">
    <property type="reaction ID" value="UER00021"/>
</dbReference>
<evidence type="ECO:0000256" key="10">
    <source>
        <dbReference type="ARBA" id="ARBA00022833"/>
    </source>
</evidence>
<evidence type="ECO:0000256" key="5">
    <source>
        <dbReference type="ARBA" id="ARBA00011921"/>
    </source>
</evidence>
<comment type="cofactor">
    <cofactor evidence="1">
        <name>Co(2+)</name>
        <dbReference type="ChEBI" id="CHEBI:48828"/>
    </cofactor>
</comment>
<name>A0A239UJR7_9STAP</name>
<keyword evidence="8" id="KW-0479">Metal-binding</keyword>
<comment type="pathway">
    <text evidence="3">Amino-acid biosynthesis; L-lysine biosynthesis via DAP pathway; LL-2,6-diaminopimelate from (S)-tetrahydrodipicolinate (succinylase route): step 3/3.</text>
</comment>
<feature type="domain" description="Peptidase M20 dimerisation" evidence="15">
    <location>
        <begin position="174"/>
        <end position="280"/>
    </location>
</feature>
<dbReference type="InterPro" id="IPR002933">
    <property type="entry name" value="Peptidase_M20"/>
</dbReference>
<dbReference type="InterPro" id="IPR050072">
    <property type="entry name" value="Peptidase_M20A"/>
</dbReference>
<keyword evidence="13" id="KW-0170">Cobalt</keyword>
<dbReference type="PROSITE" id="PS00758">
    <property type="entry name" value="ARGE_DAPE_CPG2_1"/>
    <property type="match status" value="1"/>
</dbReference>
<evidence type="ECO:0000256" key="7">
    <source>
        <dbReference type="ARBA" id="ARBA00022605"/>
    </source>
</evidence>
<evidence type="ECO:0000313" key="17">
    <source>
        <dbReference type="Proteomes" id="UP000321736"/>
    </source>
</evidence>
<protein>
    <recommendedName>
        <fullName evidence="6">Probable succinyl-diaminopimelate desuccinylase</fullName>
        <ecNumber evidence="5">3.5.1.18</ecNumber>
    </recommendedName>
</protein>
<dbReference type="GO" id="GO:0009014">
    <property type="term" value="F:succinyl-diaminopimelate desuccinylase activity"/>
    <property type="evidence" value="ECO:0007669"/>
    <property type="project" value="UniProtKB-EC"/>
</dbReference>
<dbReference type="SUPFAM" id="SSF55031">
    <property type="entry name" value="Bacterial exopeptidase dimerisation domain"/>
    <property type="match status" value="1"/>
</dbReference>
<dbReference type="NCBIfam" id="NF006365">
    <property type="entry name" value="PRK08588.1"/>
    <property type="match status" value="1"/>
</dbReference>